<evidence type="ECO:0000313" key="1">
    <source>
        <dbReference type="EMBL" id="AQS85444.1"/>
    </source>
</evidence>
<dbReference type="STRING" id="435.A0U92_12370"/>
<name>A0A1U9KI09_ACEAC</name>
<organism evidence="1 2">
    <name type="scientific">Acetobacter aceti</name>
    <dbReference type="NCBI Taxonomy" id="435"/>
    <lineage>
        <taxon>Bacteria</taxon>
        <taxon>Pseudomonadati</taxon>
        <taxon>Pseudomonadota</taxon>
        <taxon>Alphaproteobacteria</taxon>
        <taxon>Acetobacterales</taxon>
        <taxon>Acetobacteraceae</taxon>
        <taxon>Acetobacter</taxon>
        <taxon>Acetobacter subgen. Acetobacter</taxon>
    </lineage>
</organism>
<proteinExistence type="predicted"/>
<gene>
    <name evidence="1" type="ORF">A0U92_12370</name>
</gene>
<dbReference type="SUPFAM" id="SSF51120">
    <property type="entry name" value="beta-Roll"/>
    <property type="match status" value="2"/>
</dbReference>
<dbReference type="PRINTS" id="PR00313">
    <property type="entry name" value="CABNDNGRPT"/>
</dbReference>
<dbReference type="KEGG" id="aace:A0U92_12370"/>
<sequence>MPLITVQGASAGAHVVVTVDGALTGQLANLVSEFSSTLTGEIGAIDGVNLVPGSTSFSGNGIGYGVATVAGSYSVTGSVGAIVFGGAVGSGVPSVHTQIDASGVTSNFVSVEGGSTGGVQFQAGSASGLFIAGAGNNAFTGDQLSKASNWMVLTGSGNDTVIAGAGESTINAGAGDNFVNITNGTNTVYSYGHDTIFGGNCAGNQTVSLYGGSSFVTVGKNSYVENVAGAGAGNSITVGGGSTVVGGTNDKISLNGGISTVLTGVGDTISASGDAWVQYAINADVSVAGSLTFVGGYGTSTVTAGQATIFGADSMNVILNATGSGRSVFSGGSGNETLNASGSTAGIAAFGNNAGTTGSQVFMGGTGADTLVAGVGNATMSGGSGAANIFAFRDGIAGGNYVITDFNSAVGNTVALLNYTQTELQNALASQTNANGSSTLKLDDGTTILFQNVTSLNSGDFQIW</sequence>
<accession>A0A1U9KI09</accession>
<dbReference type="Pfam" id="PF00353">
    <property type="entry name" value="HemolysinCabind"/>
    <property type="match status" value="2"/>
</dbReference>
<dbReference type="OrthoDB" id="7283520at2"/>
<protein>
    <submittedName>
        <fullName evidence="1">Uncharacterized protein</fullName>
    </submittedName>
</protein>
<reference evidence="1 2" key="1">
    <citation type="submission" date="2016-03" db="EMBL/GenBank/DDBJ databases">
        <title>Acetic acid bacteria sequencing.</title>
        <authorList>
            <person name="Brandt J."/>
            <person name="Jakob F."/>
            <person name="Vogel R.F."/>
        </authorList>
    </citation>
    <scope>NUCLEOTIDE SEQUENCE [LARGE SCALE GENOMIC DNA]</scope>
    <source>
        <strain evidence="1 2">TMW2.1153</strain>
    </source>
</reference>
<dbReference type="EMBL" id="CP014692">
    <property type="protein sequence ID" value="AQS85444.1"/>
    <property type="molecule type" value="Genomic_DNA"/>
</dbReference>
<dbReference type="GO" id="GO:0005509">
    <property type="term" value="F:calcium ion binding"/>
    <property type="evidence" value="ECO:0007669"/>
    <property type="project" value="InterPro"/>
</dbReference>
<dbReference type="RefSeq" id="WP_077813499.1">
    <property type="nucleotide sequence ID" value="NZ_CP014692.1"/>
</dbReference>
<dbReference type="AlphaFoldDB" id="A0A1U9KI09"/>
<evidence type="ECO:0000313" key="2">
    <source>
        <dbReference type="Proteomes" id="UP000188937"/>
    </source>
</evidence>
<dbReference type="Proteomes" id="UP000188937">
    <property type="component" value="Chromosome"/>
</dbReference>
<dbReference type="InterPro" id="IPR011049">
    <property type="entry name" value="Serralysin-like_metalloprot_C"/>
</dbReference>
<dbReference type="InterPro" id="IPR001343">
    <property type="entry name" value="Hemolysn_Ca-bd"/>
</dbReference>
<keyword evidence="2" id="KW-1185">Reference proteome</keyword>